<dbReference type="Proteomes" id="UP000299102">
    <property type="component" value="Unassembled WGS sequence"/>
</dbReference>
<sequence length="114" mass="13276">MRLSPLRYKSARSGRFPHFLNAGDAKCVSVKQLMYLKRGHFRAMTCYGFKVGLSEDQCMLRLRSKFNNEAPSRASVFLLREFRNGRNSLFKMKNTWVGRFQQACFQVMSPVLVK</sequence>
<dbReference type="OrthoDB" id="6767820at2759"/>
<evidence type="ECO:0008006" key="3">
    <source>
        <dbReference type="Google" id="ProtNLM"/>
    </source>
</evidence>
<gene>
    <name evidence="1" type="ORF">EVAR_68239_1</name>
</gene>
<protein>
    <recommendedName>
        <fullName evidence="3">Mos1 transposase HTH domain-containing protein</fullName>
    </recommendedName>
</protein>
<organism evidence="1 2">
    <name type="scientific">Eumeta variegata</name>
    <name type="common">Bagworm moth</name>
    <name type="synonym">Eumeta japonica</name>
    <dbReference type="NCBI Taxonomy" id="151549"/>
    <lineage>
        <taxon>Eukaryota</taxon>
        <taxon>Metazoa</taxon>
        <taxon>Ecdysozoa</taxon>
        <taxon>Arthropoda</taxon>
        <taxon>Hexapoda</taxon>
        <taxon>Insecta</taxon>
        <taxon>Pterygota</taxon>
        <taxon>Neoptera</taxon>
        <taxon>Endopterygota</taxon>
        <taxon>Lepidoptera</taxon>
        <taxon>Glossata</taxon>
        <taxon>Ditrysia</taxon>
        <taxon>Tineoidea</taxon>
        <taxon>Psychidae</taxon>
        <taxon>Oiketicinae</taxon>
        <taxon>Eumeta</taxon>
    </lineage>
</organism>
<proteinExistence type="predicted"/>
<comment type="caution">
    <text evidence="1">The sequence shown here is derived from an EMBL/GenBank/DDBJ whole genome shotgun (WGS) entry which is preliminary data.</text>
</comment>
<keyword evidence="2" id="KW-1185">Reference proteome</keyword>
<name>A0A4C1ZTD3_EUMVA</name>
<evidence type="ECO:0000313" key="2">
    <source>
        <dbReference type="Proteomes" id="UP000299102"/>
    </source>
</evidence>
<reference evidence="1 2" key="1">
    <citation type="journal article" date="2019" name="Commun. Biol.">
        <title>The bagworm genome reveals a unique fibroin gene that provides high tensile strength.</title>
        <authorList>
            <person name="Kono N."/>
            <person name="Nakamura H."/>
            <person name="Ohtoshi R."/>
            <person name="Tomita M."/>
            <person name="Numata K."/>
            <person name="Arakawa K."/>
        </authorList>
    </citation>
    <scope>NUCLEOTIDE SEQUENCE [LARGE SCALE GENOMIC DNA]</scope>
</reference>
<evidence type="ECO:0000313" key="1">
    <source>
        <dbReference type="EMBL" id="GBP90414.1"/>
    </source>
</evidence>
<dbReference type="AlphaFoldDB" id="A0A4C1ZTD3"/>
<accession>A0A4C1ZTD3</accession>
<dbReference type="EMBL" id="BGZK01002082">
    <property type="protein sequence ID" value="GBP90414.1"/>
    <property type="molecule type" value="Genomic_DNA"/>
</dbReference>